<keyword evidence="3" id="KW-0964">Secreted</keyword>
<feature type="signal peptide" evidence="6">
    <location>
        <begin position="1"/>
        <end position="33"/>
    </location>
</feature>
<evidence type="ECO:0000256" key="6">
    <source>
        <dbReference type="SAM" id="SignalP"/>
    </source>
</evidence>
<proteinExistence type="predicted"/>
<keyword evidence="7" id="KW-1185">Reference proteome</keyword>
<dbReference type="SUPFAM" id="SSF57392">
    <property type="entry name" value="Defensin-like"/>
    <property type="match status" value="1"/>
</dbReference>
<comment type="subcellular location">
    <subcellularLocation>
        <location evidence="2">Secreted</location>
    </subcellularLocation>
</comment>
<dbReference type="GeneID" id="114238696"/>
<comment type="function">
    <text evidence="1">Has antibacterial activity.</text>
</comment>
<evidence type="ECO:0000313" key="8">
    <source>
        <dbReference type="RefSeq" id="XP_028024008.1"/>
    </source>
</evidence>
<organism evidence="7 8">
    <name type="scientific">Balaenoptera acutorostrata</name>
    <name type="common">Common minke whale</name>
    <name type="synonym">Balaena rostrata</name>
    <dbReference type="NCBI Taxonomy" id="9767"/>
    <lineage>
        <taxon>Eukaryota</taxon>
        <taxon>Metazoa</taxon>
        <taxon>Chordata</taxon>
        <taxon>Craniata</taxon>
        <taxon>Vertebrata</taxon>
        <taxon>Euteleostomi</taxon>
        <taxon>Mammalia</taxon>
        <taxon>Eutheria</taxon>
        <taxon>Laurasiatheria</taxon>
        <taxon>Artiodactyla</taxon>
        <taxon>Whippomorpha</taxon>
        <taxon>Cetacea</taxon>
        <taxon>Mysticeti</taxon>
        <taxon>Balaenopteridae</taxon>
        <taxon>Balaenoptera</taxon>
    </lineage>
</organism>
<dbReference type="RefSeq" id="XP_028024008.1">
    <property type="nucleotide sequence ID" value="XM_028168207.1"/>
</dbReference>
<evidence type="ECO:0000256" key="2">
    <source>
        <dbReference type="ARBA" id="ARBA00004613"/>
    </source>
</evidence>
<gene>
    <name evidence="8" type="primary">LOC114238696</name>
</gene>
<keyword evidence="4 6" id="KW-0732">Signal</keyword>
<dbReference type="PANTHER" id="PTHR20515">
    <property type="entry name" value="BETA-DEFENSIN"/>
    <property type="match status" value="1"/>
</dbReference>
<dbReference type="FunCoup" id="A0A452CLZ6">
    <property type="interactions" value="2"/>
</dbReference>
<dbReference type="GO" id="GO:0031731">
    <property type="term" value="F:CCR6 chemokine receptor binding"/>
    <property type="evidence" value="ECO:0007669"/>
    <property type="project" value="TreeGrafter"/>
</dbReference>
<dbReference type="GO" id="GO:0042742">
    <property type="term" value="P:defense response to bacterium"/>
    <property type="evidence" value="ECO:0007669"/>
    <property type="project" value="TreeGrafter"/>
</dbReference>
<evidence type="ECO:0000256" key="5">
    <source>
        <dbReference type="ARBA" id="ARBA00023157"/>
    </source>
</evidence>
<name>A0A452CLZ6_BALAC</name>
<dbReference type="Proteomes" id="UP001652580">
    <property type="component" value="Chromosome 21"/>
</dbReference>
<dbReference type="GO" id="GO:0060326">
    <property type="term" value="P:cell chemotaxis"/>
    <property type="evidence" value="ECO:0007669"/>
    <property type="project" value="TreeGrafter"/>
</dbReference>
<evidence type="ECO:0000256" key="4">
    <source>
        <dbReference type="ARBA" id="ARBA00022729"/>
    </source>
</evidence>
<dbReference type="STRING" id="310752.A0A452CLZ6"/>
<dbReference type="GO" id="GO:0042056">
    <property type="term" value="F:chemoattractant activity"/>
    <property type="evidence" value="ECO:0007669"/>
    <property type="project" value="TreeGrafter"/>
</dbReference>
<evidence type="ECO:0000256" key="1">
    <source>
        <dbReference type="ARBA" id="ARBA00002878"/>
    </source>
</evidence>
<reference evidence="8" key="1">
    <citation type="submission" date="2025-08" db="UniProtKB">
        <authorList>
            <consortium name="RefSeq"/>
        </authorList>
    </citation>
    <scope>IDENTIFICATION</scope>
</reference>
<feature type="chain" id="PRO_5019362736" evidence="6">
    <location>
        <begin position="34"/>
        <end position="98"/>
    </location>
</feature>
<evidence type="ECO:0000256" key="3">
    <source>
        <dbReference type="ARBA" id="ARBA00022525"/>
    </source>
</evidence>
<keyword evidence="5" id="KW-1015">Disulfide bond</keyword>
<dbReference type="Gene3D" id="3.10.360.10">
    <property type="entry name" value="Antimicrobial Peptide, Beta-defensin 2, Chain A"/>
    <property type="match status" value="1"/>
</dbReference>
<dbReference type="AlphaFoldDB" id="A0A452CLZ6"/>
<sequence>MLMPLPFSCRSSRRLHVLLSMLLFLTLLSPVRSGLASAENHCFNLSGLCRRDTCKITEDIIGACRRRWKCCRQWWILLPIPTPIIYSDYQPPIKHKLK</sequence>
<dbReference type="GO" id="GO:0005615">
    <property type="term" value="C:extracellular space"/>
    <property type="evidence" value="ECO:0007669"/>
    <property type="project" value="TreeGrafter"/>
</dbReference>
<dbReference type="InParanoid" id="A0A452CLZ6"/>
<accession>A0A452CLZ6</accession>
<protein>
    <submittedName>
        <fullName evidence="8">Beta-defensin 109-like</fullName>
    </submittedName>
</protein>
<dbReference type="PANTHER" id="PTHR20515:SF3">
    <property type="entry name" value="BETA-DEFENSIN 109B-RELATED"/>
    <property type="match status" value="1"/>
</dbReference>
<evidence type="ECO:0000313" key="7">
    <source>
        <dbReference type="Proteomes" id="UP001652580"/>
    </source>
</evidence>